<accession>A0A7K1V970</accession>
<dbReference type="PANTHER" id="PTHR46796">
    <property type="entry name" value="HTH-TYPE TRANSCRIPTIONAL ACTIVATOR RHAS-RELATED"/>
    <property type="match status" value="1"/>
</dbReference>
<dbReference type="RefSeq" id="WP_328602771.1">
    <property type="nucleotide sequence ID" value="NZ_WRPP01000011.1"/>
</dbReference>
<dbReference type="Proteomes" id="UP000466794">
    <property type="component" value="Unassembled WGS sequence"/>
</dbReference>
<dbReference type="GO" id="GO:0043565">
    <property type="term" value="F:sequence-specific DNA binding"/>
    <property type="evidence" value="ECO:0007669"/>
    <property type="project" value="InterPro"/>
</dbReference>
<dbReference type="InterPro" id="IPR050204">
    <property type="entry name" value="AraC_XylS_family_regulators"/>
</dbReference>
<keyword evidence="1" id="KW-0805">Transcription regulation</keyword>
<dbReference type="InterPro" id="IPR009057">
    <property type="entry name" value="Homeodomain-like_sf"/>
</dbReference>
<dbReference type="EMBL" id="WRPP01000011">
    <property type="protein sequence ID" value="MVU83041.1"/>
    <property type="molecule type" value="Genomic_DNA"/>
</dbReference>
<evidence type="ECO:0000256" key="3">
    <source>
        <dbReference type="ARBA" id="ARBA00023163"/>
    </source>
</evidence>
<dbReference type="Gene3D" id="1.10.10.60">
    <property type="entry name" value="Homeodomain-like"/>
    <property type="match status" value="1"/>
</dbReference>
<evidence type="ECO:0000313" key="5">
    <source>
        <dbReference type="EMBL" id="MVU83041.1"/>
    </source>
</evidence>
<evidence type="ECO:0000313" key="6">
    <source>
        <dbReference type="Proteomes" id="UP000466794"/>
    </source>
</evidence>
<dbReference type="PROSITE" id="PS01124">
    <property type="entry name" value="HTH_ARAC_FAMILY_2"/>
    <property type="match status" value="1"/>
</dbReference>
<dbReference type="InterPro" id="IPR018060">
    <property type="entry name" value="HTH_AraC"/>
</dbReference>
<dbReference type="Pfam" id="PF12833">
    <property type="entry name" value="HTH_18"/>
    <property type="match status" value="1"/>
</dbReference>
<proteinExistence type="predicted"/>
<evidence type="ECO:0000256" key="1">
    <source>
        <dbReference type="ARBA" id="ARBA00023015"/>
    </source>
</evidence>
<evidence type="ECO:0000259" key="4">
    <source>
        <dbReference type="PROSITE" id="PS01124"/>
    </source>
</evidence>
<dbReference type="SUPFAM" id="SSF46689">
    <property type="entry name" value="Homeodomain-like"/>
    <property type="match status" value="1"/>
</dbReference>
<sequence length="315" mass="34534">MRNLVFESDDLGATEDFLNSAYTKMSIGNDSPAGGSASIRRDMLGQVSLDRLDLRFAMRYDADPLEKVCLCVVETGSIEETYRDTGVDVFLPGQVGLLTPPELPYEGVIHSSRYRIVMFDPRLLNRVGGTADDREAIRFTGHRPISPAAGTRLKRVLEHLQDVAADPDASASPLVASTAADYLAATVLDTLPTTTVAEPSAADRHDAHADTVRRAIAYMESHLREDISVAEIAAACFVTVRSLQLAFRRHLDTTPTGRLRRMRLHAAREELRALSPGDGHTVTSTAQRWGFAHPGRFAIEYRRAYGQSPSATLRG</sequence>
<name>A0A7K1V970_9NOCA</name>
<keyword evidence="6" id="KW-1185">Reference proteome</keyword>
<keyword evidence="3" id="KW-0804">Transcription</keyword>
<comment type="caution">
    <text evidence="5">The sequence shown here is derived from an EMBL/GenBank/DDBJ whole genome shotgun (WGS) entry which is preliminary data.</text>
</comment>
<dbReference type="SMART" id="SM00342">
    <property type="entry name" value="HTH_ARAC"/>
    <property type="match status" value="1"/>
</dbReference>
<evidence type="ECO:0000256" key="2">
    <source>
        <dbReference type="ARBA" id="ARBA00023125"/>
    </source>
</evidence>
<dbReference type="PANTHER" id="PTHR46796:SF12">
    <property type="entry name" value="HTH-TYPE DNA-BINDING TRANSCRIPTIONAL ACTIVATOR EUTR"/>
    <property type="match status" value="1"/>
</dbReference>
<dbReference type="GO" id="GO:0003700">
    <property type="term" value="F:DNA-binding transcription factor activity"/>
    <property type="evidence" value="ECO:0007669"/>
    <property type="project" value="InterPro"/>
</dbReference>
<organism evidence="5 6">
    <name type="scientific">Nocardia terrae</name>
    <dbReference type="NCBI Taxonomy" id="2675851"/>
    <lineage>
        <taxon>Bacteria</taxon>
        <taxon>Bacillati</taxon>
        <taxon>Actinomycetota</taxon>
        <taxon>Actinomycetes</taxon>
        <taxon>Mycobacteriales</taxon>
        <taxon>Nocardiaceae</taxon>
        <taxon>Nocardia</taxon>
    </lineage>
</organism>
<reference evidence="5 6" key="1">
    <citation type="submission" date="2019-12" db="EMBL/GenBank/DDBJ databases">
        <title>Nocardia sp. nov. ET3-3 isolated from soil.</title>
        <authorList>
            <person name="Kanchanasin P."/>
            <person name="Tanasupawat S."/>
            <person name="Yuki M."/>
            <person name="Kudo T."/>
        </authorList>
    </citation>
    <scope>NUCLEOTIDE SEQUENCE [LARGE SCALE GENOMIC DNA]</scope>
    <source>
        <strain evidence="5 6">ET3-3</strain>
    </source>
</reference>
<gene>
    <name evidence="5" type="ORF">GPX89_38115</name>
</gene>
<keyword evidence="2" id="KW-0238">DNA-binding</keyword>
<dbReference type="AlphaFoldDB" id="A0A7K1V970"/>
<feature type="domain" description="HTH araC/xylS-type" evidence="4">
    <location>
        <begin position="213"/>
        <end position="315"/>
    </location>
</feature>
<protein>
    <submittedName>
        <fullName evidence="5">Helix-turn-helix domain-containing protein</fullName>
    </submittedName>
</protein>